<gene>
    <name evidence="5 7" type="primary">htpG</name>
    <name evidence="7" type="ORF">ABT322_28995</name>
</gene>
<dbReference type="InterPro" id="IPR036890">
    <property type="entry name" value="HATPase_C_sf"/>
</dbReference>
<dbReference type="PRINTS" id="PR00775">
    <property type="entry name" value="HEATSHOCK90"/>
</dbReference>
<evidence type="ECO:0000313" key="8">
    <source>
        <dbReference type="Proteomes" id="UP001490330"/>
    </source>
</evidence>
<comment type="similarity">
    <text evidence="1 5">Belongs to the heat shock protein 90 family.</text>
</comment>
<dbReference type="Gene3D" id="3.30.230.80">
    <property type="match status" value="1"/>
</dbReference>
<dbReference type="SUPFAM" id="SSF110942">
    <property type="entry name" value="HSP90 C-terminal domain"/>
    <property type="match status" value="1"/>
</dbReference>
<dbReference type="SMART" id="SM00387">
    <property type="entry name" value="HATPase_c"/>
    <property type="match status" value="1"/>
</dbReference>
<comment type="function">
    <text evidence="5">Molecular chaperone. Has ATPase activity.</text>
</comment>
<dbReference type="InterPro" id="IPR020568">
    <property type="entry name" value="Ribosomal_Su5_D2-typ_SF"/>
</dbReference>
<comment type="caution">
    <text evidence="7">The sequence shown here is derived from an EMBL/GenBank/DDBJ whole genome shotgun (WGS) entry which is preliminary data.</text>
</comment>
<dbReference type="HAMAP" id="MF_00505">
    <property type="entry name" value="HSP90"/>
    <property type="match status" value="1"/>
</dbReference>
<comment type="caution">
    <text evidence="5">Lacks conserved residue(s) required for the propagation of feature annotation.</text>
</comment>
<dbReference type="RefSeq" id="WP_350721542.1">
    <property type="nucleotide sequence ID" value="NZ_JBEPCO010000027.1"/>
</dbReference>
<dbReference type="PROSITE" id="PS00298">
    <property type="entry name" value="HSP90"/>
    <property type="match status" value="1"/>
</dbReference>
<name>A0ABV1VMI4_9ACTN</name>
<dbReference type="PIRSF" id="PIRSF002583">
    <property type="entry name" value="Hsp90"/>
    <property type="match status" value="1"/>
</dbReference>
<keyword evidence="3 5" id="KW-0067">ATP-binding</keyword>
<feature type="region of interest" description="C" evidence="5">
    <location>
        <begin position="555"/>
        <end position="632"/>
    </location>
</feature>
<evidence type="ECO:0000256" key="2">
    <source>
        <dbReference type="ARBA" id="ARBA00022741"/>
    </source>
</evidence>
<keyword evidence="2 5" id="KW-0547">Nucleotide-binding</keyword>
<dbReference type="SUPFAM" id="SSF55874">
    <property type="entry name" value="ATPase domain of HSP90 chaperone/DNA topoisomerase II/histidine kinase"/>
    <property type="match status" value="1"/>
</dbReference>
<feature type="region of interest" description="A; substrate-binding" evidence="5">
    <location>
        <begin position="1"/>
        <end position="339"/>
    </location>
</feature>
<dbReference type="InterPro" id="IPR019805">
    <property type="entry name" value="Heat_shock_protein_90_CS"/>
</dbReference>
<dbReference type="InterPro" id="IPR020575">
    <property type="entry name" value="Hsp90_N"/>
</dbReference>
<reference evidence="7 8" key="1">
    <citation type="submission" date="2024-06" db="EMBL/GenBank/DDBJ databases">
        <title>The Natural Products Discovery Center: Release of the First 8490 Sequenced Strains for Exploring Actinobacteria Biosynthetic Diversity.</title>
        <authorList>
            <person name="Kalkreuter E."/>
            <person name="Kautsar S.A."/>
            <person name="Yang D."/>
            <person name="Bader C.D."/>
            <person name="Teijaro C.N."/>
            <person name="Fluegel L."/>
            <person name="Davis C.M."/>
            <person name="Simpson J.R."/>
            <person name="Lauterbach L."/>
            <person name="Steele A.D."/>
            <person name="Gui C."/>
            <person name="Meng S."/>
            <person name="Li G."/>
            <person name="Viehrig K."/>
            <person name="Ye F."/>
            <person name="Su P."/>
            <person name="Kiefer A.F."/>
            <person name="Nichols A."/>
            <person name="Cepeda A.J."/>
            <person name="Yan W."/>
            <person name="Fan B."/>
            <person name="Jiang Y."/>
            <person name="Adhikari A."/>
            <person name="Zheng C.-J."/>
            <person name="Schuster L."/>
            <person name="Cowan T.M."/>
            <person name="Smanski M.J."/>
            <person name="Chevrette M.G."/>
            <person name="De Carvalho L.P.S."/>
            <person name="Shen B."/>
        </authorList>
    </citation>
    <scope>NUCLEOTIDE SEQUENCE [LARGE SCALE GENOMIC DNA]</scope>
    <source>
        <strain evidence="7 8">NPDC000632</strain>
    </source>
</reference>
<dbReference type="Gene3D" id="3.30.565.10">
    <property type="entry name" value="Histidine kinase-like ATPase, C-terminal domain"/>
    <property type="match status" value="1"/>
</dbReference>
<proteinExistence type="inferred from homology"/>
<keyword evidence="8" id="KW-1185">Reference proteome</keyword>
<evidence type="ECO:0000256" key="5">
    <source>
        <dbReference type="HAMAP-Rule" id="MF_00505"/>
    </source>
</evidence>
<evidence type="ECO:0000256" key="4">
    <source>
        <dbReference type="ARBA" id="ARBA00023186"/>
    </source>
</evidence>
<dbReference type="Proteomes" id="UP001490330">
    <property type="component" value="Unassembled WGS sequence"/>
</dbReference>
<dbReference type="NCBIfam" id="NF003555">
    <property type="entry name" value="PRK05218.1"/>
    <property type="match status" value="1"/>
</dbReference>
<feature type="domain" description="Histidine kinase/HSP90-like ATPase" evidence="6">
    <location>
        <begin position="26"/>
        <end position="183"/>
    </location>
</feature>
<dbReference type="SUPFAM" id="SSF54211">
    <property type="entry name" value="Ribosomal protein S5 domain 2-like"/>
    <property type="match status" value="1"/>
</dbReference>
<dbReference type="InterPro" id="IPR037196">
    <property type="entry name" value="HSP90_C"/>
</dbReference>
<evidence type="ECO:0000256" key="3">
    <source>
        <dbReference type="ARBA" id="ARBA00022840"/>
    </source>
</evidence>
<dbReference type="Pfam" id="PF13589">
    <property type="entry name" value="HATPase_c_3"/>
    <property type="match status" value="1"/>
</dbReference>
<evidence type="ECO:0000259" key="6">
    <source>
        <dbReference type="SMART" id="SM00387"/>
    </source>
</evidence>
<accession>A0ABV1VMI4</accession>
<dbReference type="InterPro" id="IPR003594">
    <property type="entry name" value="HATPase_dom"/>
</dbReference>
<evidence type="ECO:0000256" key="1">
    <source>
        <dbReference type="ARBA" id="ARBA00008239"/>
    </source>
</evidence>
<comment type="subunit">
    <text evidence="5">Homodimer.</text>
</comment>
<dbReference type="Gene3D" id="1.20.120.790">
    <property type="entry name" value="Heat shock protein 90, C-terminal domain"/>
    <property type="match status" value="1"/>
</dbReference>
<keyword evidence="5" id="KW-0346">Stress response</keyword>
<dbReference type="EMBL" id="JBEPCV010000035">
    <property type="protein sequence ID" value="MER6907692.1"/>
    <property type="molecule type" value="Genomic_DNA"/>
</dbReference>
<keyword evidence="5" id="KW-0963">Cytoplasm</keyword>
<evidence type="ECO:0000313" key="7">
    <source>
        <dbReference type="EMBL" id="MER6907692.1"/>
    </source>
</evidence>
<sequence>MPTETFEFQVEARQLLQLMIHSVYSNKDVFLRELVSNASDALDKLRLAALRDDSLDVDVSDLHIELDIDSQARTLTVRDNGIGMSYDEVTRLIGTIANSGTAAFLKELREAQDGDGTDGLIGQFGVGFYSGFMVADEVTLVTRRAGETQGTRWTSRGEGTYTLETVDEAPQGTAVTLHLKPADTENQLHDYTSPWKVKEIVKRYSDFITWPIRLVGETGDDGEPGEAETLNSMKALWARPRDEVSDDEYHELYKHLSHDWREPLETIRFQAEGTFEYQALLFVPSHAPHDLFTQGHRRGVQLYVKRVFIMDDCEELLPPYLRFVKGVVDAQDLSLNVSREILQQDRHIRMIQRRLTKKVLSTLKDMRASAPDRYATLWREFGAVLKEGLITDSENRDAILAVSSFATTHDAGAPVTLKQYVERMKEGQDTVWFMTGESRQAMEASPHMEAFRAKGVEVLLLTDPVDEVWTDAVGEYEGKRLRSVTKGEIDLDGGEDEKTDAEKDRRSEEYAGLLGWMTEHLGEDVKEVRLSSRLTVSPACVVSDADDLTPALENMYRAMGQEVPHAKRILELNPEHQLVKALNRAYTEREDRTEVTETAELLHALAVLAEGGRPQEPARFVKLVADRLERTL</sequence>
<dbReference type="CDD" id="cd16927">
    <property type="entry name" value="HATPase_Hsp90-like"/>
    <property type="match status" value="1"/>
</dbReference>
<keyword evidence="4 5" id="KW-0143">Chaperone</keyword>
<dbReference type="InterPro" id="IPR001404">
    <property type="entry name" value="Hsp90_fam"/>
</dbReference>
<organism evidence="7 8">
    <name type="scientific">Streptomyces flaveolus</name>
    <dbReference type="NCBI Taxonomy" id="67297"/>
    <lineage>
        <taxon>Bacteria</taxon>
        <taxon>Bacillati</taxon>
        <taxon>Actinomycetota</taxon>
        <taxon>Actinomycetes</taxon>
        <taxon>Kitasatosporales</taxon>
        <taxon>Streptomycetaceae</taxon>
        <taxon>Streptomyces</taxon>
    </lineage>
</organism>
<comment type="subcellular location">
    <subcellularLocation>
        <location evidence="5">Cytoplasm</location>
    </subcellularLocation>
</comment>
<dbReference type="Pfam" id="PF00183">
    <property type="entry name" value="HSP90"/>
    <property type="match status" value="1"/>
</dbReference>
<dbReference type="PANTHER" id="PTHR11528">
    <property type="entry name" value="HEAT SHOCK PROTEIN 90 FAMILY MEMBER"/>
    <property type="match status" value="1"/>
</dbReference>
<dbReference type="Gene3D" id="3.40.50.11260">
    <property type="match status" value="1"/>
</dbReference>
<protein>
    <recommendedName>
        <fullName evidence="5">Chaperone protein HtpG</fullName>
    </recommendedName>
    <alternativeName>
        <fullName evidence="5">Heat shock protein HtpG</fullName>
    </alternativeName>
    <alternativeName>
        <fullName evidence="5">High temperature protein G</fullName>
    </alternativeName>
</protein>